<evidence type="ECO:0000313" key="1">
    <source>
        <dbReference type="EMBL" id="EGY33157.1"/>
    </source>
</evidence>
<accession>G4AA45</accession>
<name>G4AA45_AGGAC</name>
<gene>
    <name evidence="1" type="ORF">SC1083_1718</name>
</gene>
<dbReference type="EMBL" id="AEJM01000036">
    <property type="protein sequence ID" value="EGY33157.1"/>
    <property type="molecule type" value="Genomic_DNA"/>
</dbReference>
<protein>
    <submittedName>
        <fullName evidence="1">Uncharacterized protein</fullName>
    </submittedName>
</protein>
<comment type="caution">
    <text evidence="1">The sequence shown here is derived from an EMBL/GenBank/DDBJ whole genome shotgun (WGS) entry which is preliminary data.</text>
</comment>
<reference evidence="1 2" key="1">
    <citation type="submission" date="2010-10" db="EMBL/GenBank/DDBJ databases">
        <authorList>
            <person name="Chen C."/>
            <person name="Kittichotirat W."/>
            <person name="Asikainen S."/>
            <person name="Bumgarner R."/>
        </authorList>
    </citation>
    <scope>NUCLEOTIDE SEQUENCE [LARGE SCALE GENOMIC DNA]</scope>
    <source>
        <strain evidence="1 2">SC1083</strain>
    </source>
</reference>
<dbReference type="Proteomes" id="UP000005508">
    <property type="component" value="Unassembled WGS sequence"/>
</dbReference>
<sequence>MLNCYSAKNQKCRYSFGKMTALLACDKRISSVAKGYFFAGSSFSEL</sequence>
<organism evidence="1 2">
    <name type="scientific">Aggregatibacter actinomycetemcomitans serotype e str. SC1083</name>
    <dbReference type="NCBI Taxonomy" id="907488"/>
    <lineage>
        <taxon>Bacteria</taxon>
        <taxon>Pseudomonadati</taxon>
        <taxon>Pseudomonadota</taxon>
        <taxon>Gammaproteobacteria</taxon>
        <taxon>Pasteurellales</taxon>
        <taxon>Pasteurellaceae</taxon>
        <taxon>Aggregatibacter</taxon>
    </lineage>
</organism>
<dbReference type="AlphaFoldDB" id="G4AA45"/>
<evidence type="ECO:0000313" key="2">
    <source>
        <dbReference type="Proteomes" id="UP000005508"/>
    </source>
</evidence>
<proteinExistence type="predicted"/>
<dbReference type="PATRIC" id="fig|907488.3.peg.1687"/>